<organism evidence="1 2">
    <name type="scientific">Nocardia implantans</name>
    <dbReference type="NCBI Taxonomy" id="3108168"/>
    <lineage>
        <taxon>Bacteria</taxon>
        <taxon>Bacillati</taxon>
        <taxon>Actinomycetota</taxon>
        <taxon>Actinomycetes</taxon>
        <taxon>Mycobacteriales</taxon>
        <taxon>Nocardiaceae</taxon>
        <taxon>Nocardia</taxon>
    </lineage>
</organism>
<reference evidence="1 2" key="1">
    <citation type="submission" date="2023-12" db="EMBL/GenBank/DDBJ databases">
        <title>novel species in genus Nocarida.</title>
        <authorList>
            <person name="Li Z."/>
        </authorList>
    </citation>
    <scope>NUCLEOTIDE SEQUENCE [LARGE SCALE GENOMIC DNA]</scope>
    <source>
        <strain evidence="1 2">CDC186</strain>
    </source>
</reference>
<dbReference type="Proteomes" id="UP001348098">
    <property type="component" value="Unassembled WGS sequence"/>
</dbReference>
<dbReference type="RefSeq" id="WP_195077432.1">
    <property type="nucleotide sequence ID" value="NZ_JAYESH010000001.1"/>
</dbReference>
<evidence type="ECO:0000313" key="2">
    <source>
        <dbReference type="Proteomes" id="UP001348098"/>
    </source>
</evidence>
<comment type="caution">
    <text evidence="1">The sequence shown here is derived from an EMBL/GenBank/DDBJ whole genome shotgun (WGS) entry which is preliminary data.</text>
</comment>
<sequence length="263" mass="28785">MGESIAIRTYLGGEQISRERVRAWEARRAEVVLTKLARRLGARAFAELAPGKRLDDLLGAPLDAQRSALTSMKTRLGHAGVYAALKRDLEISERMTRTGVALSRGRTGHAVTRLEVPGYSAERFAAWFSDLTATNAETDMVAACPDHYLLRGLPDGRQEVVEATGGSPLATRFLVDYGRTEALTIPADPRYPQQIAGHALLDDGLVIGGVRHQFLDRRGTMEALLTVQFPASLPARFIREHRWHLAVEFGNWIIAAASTAATS</sequence>
<gene>
    <name evidence="1" type="ORF">U3653_04920</name>
</gene>
<proteinExistence type="predicted"/>
<keyword evidence="2" id="KW-1185">Reference proteome</keyword>
<accession>A0ABU6APG5</accession>
<name>A0ABU6APG5_9NOCA</name>
<protein>
    <submittedName>
        <fullName evidence="1">Uncharacterized protein</fullName>
    </submittedName>
</protein>
<dbReference type="EMBL" id="JAYKYQ010000002">
    <property type="protein sequence ID" value="MEB3509356.1"/>
    <property type="molecule type" value="Genomic_DNA"/>
</dbReference>
<evidence type="ECO:0000313" key="1">
    <source>
        <dbReference type="EMBL" id="MEB3509356.1"/>
    </source>
</evidence>